<feature type="transmembrane region" description="Helical" evidence="21">
    <location>
        <begin position="187"/>
        <end position="204"/>
    </location>
</feature>
<dbReference type="GO" id="GO:0015648">
    <property type="term" value="F:lipid-linked peptidoglycan transporter activity"/>
    <property type="evidence" value="ECO:0007669"/>
    <property type="project" value="TreeGrafter"/>
</dbReference>
<evidence type="ECO:0000256" key="2">
    <source>
        <dbReference type="ARBA" id="ARBA00004752"/>
    </source>
</evidence>
<dbReference type="GO" id="GO:0032153">
    <property type="term" value="C:cell division site"/>
    <property type="evidence" value="ECO:0007669"/>
    <property type="project" value="TreeGrafter"/>
</dbReference>
<gene>
    <name evidence="22" type="ORF">UT27_C0004G0059</name>
</gene>
<evidence type="ECO:0000313" key="22">
    <source>
        <dbReference type="EMBL" id="KKR01988.1"/>
    </source>
</evidence>
<dbReference type="AlphaFoldDB" id="A0A837HSX5"/>
<feature type="transmembrane region" description="Helical" evidence="21">
    <location>
        <begin position="9"/>
        <end position="33"/>
    </location>
</feature>
<evidence type="ECO:0000256" key="14">
    <source>
        <dbReference type="ARBA" id="ARBA00032370"/>
    </source>
</evidence>
<evidence type="ECO:0000256" key="4">
    <source>
        <dbReference type="ARBA" id="ARBA00022618"/>
    </source>
</evidence>
<evidence type="ECO:0000256" key="21">
    <source>
        <dbReference type="SAM" id="Phobius"/>
    </source>
</evidence>
<keyword evidence="4" id="KW-0132">Cell division</keyword>
<sequence length="365" mass="40228">MKTKKVDKFFLGIVLILIFFGLAIFVSASLGILAKNEKIFYSVLFSQLVLGLGMGFVGMYLCFKIDYKFWRKYAFYIFLASTLLTAAVFIPELGWSHGGAQRWIQFGGFSFQPVEILKFGFVIYFAAWLSWAKNKVQDFKFGILPFFIMISIIALILINQPDTKSFILIATTGISMLFISGVSMKKIFGAGICIVLVLMALLLYKPYLQERFKTFLDPSSDPRGSSYQIQQSLIALGSGGAIGRGFGQSVQKFSYLPEPQGDSIFAVLGEELGFVGAGATIFLYLLFALRGFRIANRAPDPFGGLLVSGIVILITVQSFMHIASITGVFPLTGVPLPFMSHGGTSLMIYMAAMGIVLNISKFNKN</sequence>
<evidence type="ECO:0000256" key="10">
    <source>
        <dbReference type="ARBA" id="ARBA00022989"/>
    </source>
</evidence>
<comment type="pathway">
    <text evidence="2">Cell wall biogenesis; peptidoglycan biosynthesis.</text>
</comment>
<evidence type="ECO:0000256" key="19">
    <source>
        <dbReference type="ARBA" id="ARBA00044770"/>
    </source>
</evidence>
<comment type="similarity">
    <text evidence="16">Belongs to the SEDS family. FtsW subfamily.</text>
</comment>
<feature type="transmembrane region" description="Helical" evidence="21">
    <location>
        <begin position="165"/>
        <end position="182"/>
    </location>
</feature>
<feature type="transmembrane region" description="Helical" evidence="21">
    <location>
        <begin position="304"/>
        <end position="326"/>
    </location>
</feature>
<keyword evidence="7 21" id="KW-0812">Transmembrane</keyword>
<dbReference type="PANTHER" id="PTHR30474:SF2">
    <property type="entry name" value="PEPTIDOGLYCAN GLYCOSYLTRANSFERASE FTSW-RELATED"/>
    <property type="match status" value="1"/>
</dbReference>
<evidence type="ECO:0000256" key="15">
    <source>
        <dbReference type="ARBA" id="ARBA00033270"/>
    </source>
</evidence>
<dbReference type="GO" id="GO:0071555">
    <property type="term" value="P:cell wall organization"/>
    <property type="evidence" value="ECO:0007669"/>
    <property type="project" value="UniProtKB-KW"/>
</dbReference>
<keyword evidence="10 21" id="KW-1133">Transmembrane helix</keyword>
<dbReference type="GO" id="GO:0008360">
    <property type="term" value="P:regulation of cell shape"/>
    <property type="evidence" value="ECO:0007669"/>
    <property type="project" value="UniProtKB-KW"/>
</dbReference>
<accession>A0A837HSX5</accession>
<feature type="transmembrane region" description="Helical" evidence="21">
    <location>
        <begin position="338"/>
        <end position="359"/>
    </location>
</feature>
<feature type="transmembrane region" description="Helical" evidence="21">
    <location>
        <begin position="272"/>
        <end position="292"/>
    </location>
</feature>
<comment type="caution">
    <text evidence="22">The sequence shown here is derived from an EMBL/GenBank/DDBJ whole genome shotgun (WGS) entry which is preliminary data.</text>
</comment>
<protein>
    <recommendedName>
        <fullName evidence="17">Probable peptidoglycan glycosyltransferase FtsW</fullName>
        <ecNumber evidence="19">2.4.99.28</ecNumber>
    </recommendedName>
    <alternativeName>
        <fullName evidence="18">Cell division protein FtsW</fullName>
    </alternativeName>
    <alternativeName>
        <fullName evidence="15">Cell wall polymerase</fullName>
    </alternativeName>
    <alternativeName>
        <fullName evidence="14">Peptidoglycan polymerase</fullName>
    </alternativeName>
</protein>
<reference evidence="22 23" key="1">
    <citation type="journal article" date="2015" name="Nature">
        <title>rRNA introns, odd ribosomes, and small enigmatic genomes across a large radiation of phyla.</title>
        <authorList>
            <person name="Brown C.T."/>
            <person name="Hug L.A."/>
            <person name="Thomas B.C."/>
            <person name="Sharon I."/>
            <person name="Castelle C.J."/>
            <person name="Singh A."/>
            <person name="Wilkins M.J."/>
            <person name="Williams K.H."/>
            <person name="Banfield J.F."/>
        </authorList>
    </citation>
    <scope>NUCLEOTIDE SEQUENCE [LARGE SCALE GENOMIC DNA]</scope>
</reference>
<keyword evidence="9" id="KW-0573">Peptidoglycan synthesis</keyword>
<evidence type="ECO:0000256" key="17">
    <source>
        <dbReference type="ARBA" id="ARBA00041185"/>
    </source>
</evidence>
<evidence type="ECO:0000256" key="16">
    <source>
        <dbReference type="ARBA" id="ARBA00038053"/>
    </source>
</evidence>
<evidence type="ECO:0000313" key="23">
    <source>
        <dbReference type="Proteomes" id="UP000033998"/>
    </source>
</evidence>
<comment type="catalytic activity">
    <reaction evidence="20">
        <text>[GlcNAc-(1-&gt;4)-Mur2Ac(oyl-L-Ala-gamma-D-Glu-L-Lys-D-Ala-D-Ala)](n)-di-trans,octa-cis-undecaprenyl diphosphate + beta-D-GlcNAc-(1-&gt;4)-Mur2Ac(oyl-L-Ala-gamma-D-Glu-L-Lys-D-Ala-D-Ala)-di-trans,octa-cis-undecaprenyl diphosphate = [GlcNAc-(1-&gt;4)-Mur2Ac(oyl-L-Ala-gamma-D-Glu-L-Lys-D-Ala-D-Ala)](n+1)-di-trans,octa-cis-undecaprenyl diphosphate + di-trans,octa-cis-undecaprenyl diphosphate + H(+)</text>
        <dbReference type="Rhea" id="RHEA:23708"/>
        <dbReference type="Rhea" id="RHEA-COMP:9602"/>
        <dbReference type="Rhea" id="RHEA-COMP:9603"/>
        <dbReference type="ChEBI" id="CHEBI:15378"/>
        <dbReference type="ChEBI" id="CHEBI:58405"/>
        <dbReference type="ChEBI" id="CHEBI:60033"/>
        <dbReference type="ChEBI" id="CHEBI:78435"/>
        <dbReference type="EC" id="2.4.99.28"/>
    </reaction>
</comment>
<feature type="transmembrane region" description="Helical" evidence="21">
    <location>
        <begin position="110"/>
        <end position="129"/>
    </location>
</feature>
<name>A0A837HSX5_9BACT</name>
<dbReference type="Pfam" id="PF01098">
    <property type="entry name" value="FTSW_RODA_SPOVE"/>
    <property type="match status" value="1"/>
</dbReference>
<proteinExistence type="inferred from homology"/>
<evidence type="ECO:0000256" key="3">
    <source>
        <dbReference type="ARBA" id="ARBA00022475"/>
    </source>
</evidence>
<dbReference type="EC" id="2.4.99.28" evidence="19"/>
<keyword evidence="6" id="KW-0808">Transferase</keyword>
<dbReference type="GO" id="GO:0009252">
    <property type="term" value="P:peptidoglycan biosynthetic process"/>
    <property type="evidence" value="ECO:0007669"/>
    <property type="project" value="UniProtKB-KW"/>
</dbReference>
<dbReference type="GO" id="GO:0008955">
    <property type="term" value="F:peptidoglycan glycosyltransferase activity"/>
    <property type="evidence" value="ECO:0007669"/>
    <property type="project" value="UniProtKB-EC"/>
</dbReference>
<dbReference type="EMBL" id="LBWE01000004">
    <property type="protein sequence ID" value="KKR01988.1"/>
    <property type="molecule type" value="Genomic_DNA"/>
</dbReference>
<feature type="transmembrane region" description="Helical" evidence="21">
    <location>
        <begin position="73"/>
        <end position="90"/>
    </location>
</feature>
<dbReference type="InterPro" id="IPR001182">
    <property type="entry name" value="FtsW/RodA"/>
</dbReference>
<evidence type="ECO:0000256" key="18">
    <source>
        <dbReference type="ARBA" id="ARBA00041418"/>
    </source>
</evidence>
<keyword evidence="5" id="KW-0328">Glycosyltransferase</keyword>
<keyword evidence="8" id="KW-0133">Cell shape</keyword>
<evidence type="ECO:0000256" key="11">
    <source>
        <dbReference type="ARBA" id="ARBA00023136"/>
    </source>
</evidence>
<dbReference type="PANTHER" id="PTHR30474">
    <property type="entry name" value="CELL CYCLE PROTEIN"/>
    <property type="match status" value="1"/>
</dbReference>
<keyword evidence="3" id="KW-1003">Cell membrane</keyword>
<evidence type="ECO:0000256" key="13">
    <source>
        <dbReference type="ARBA" id="ARBA00023316"/>
    </source>
</evidence>
<dbReference type="GO" id="GO:0005886">
    <property type="term" value="C:plasma membrane"/>
    <property type="evidence" value="ECO:0007669"/>
    <property type="project" value="UniProtKB-SubCell"/>
</dbReference>
<dbReference type="InterPro" id="IPR013437">
    <property type="entry name" value="FtsW"/>
</dbReference>
<feature type="transmembrane region" description="Helical" evidence="21">
    <location>
        <begin position="141"/>
        <end position="159"/>
    </location>
</feature>
<evidence type="ECO:0000256" key="9">
    <source>
        <dbReference type="ARBA" id="ARBA00022984"/>
    </source>
</evidence>
<keyword evidence="11 21" id="KW-0472">Membrane</keyword>
<organism evidence="22 23">
    <name type="scientific">Candidatus Nomurabacteria bacterium GW2011_GWD2_39_12</name>
    <dbReference type="NCBI Taxonomy" id="1618759"/>
    <lineage>
        <taxon>Bacteria</taxon>
        <taxon>Candidatus Nomuraibacteriota</taxon>
    </lineage>
</organism>
<keyword evidence="13" id="KW-0961">Cell wall biogenesis/degradation</keyword>
<dbReference type="NCBIfam" id="TIGR02614">
    <property type="entry name" value="ftsW"/>
    <property type="match status" value="1"/>
</dbReference>
<evidence type="ECO:0000256" key="12">
    <source>
        <dbReference type="ARBA" id="ARBA00023306"/>
    </source>
</evidence>
<evidence type="ECO:0000256" key="1">
    <source>
        <dbReference type="ARBA" id="ARBA00004651"/>
    </source>
</evidence>
<evidence type="ECO:0000256" key="6">
    <source>
        <dbReference type="ARBA" id="ARBA00022679"/>
    </source>
</evidence>
<evidence type="ECO:0000256" key="7">
    <source>
        <dbReference type="ARBA" id="ARBA00022692"/>
    </source>
</evidence>
<evidence type="ECO:0000256" key="5">
    <source>
        <dbReference type="ARBA" id="ARBA00022676"/>
    </source>
</evidence>
<keyword evidence="12" id="KW-0131">Cell cycle</keyword>
<dbReference type="GO" id="GO:0051301">
    <property type="term" value="P:cell division"/>
    <property type="evidence" value="ECO:0007669"/>
    <property type="project" value="UniProtKB-KW"/>
</dbReference>
<dbReference type="Proteomes" id="UP000033998">
    <property type="component" value="Unassembled WGS sequence"/>
</dbReference>
<feature type="transmembrane region" description="Helical" evidence="21">
    <location>
        <begin position="39"/>
        <end position="61"/>
    </location>
</feature>
<evidence type="ECO:0000256" key="8">
    <source>
        <dbReference type="ARBA" id="ARBA00022960"/>
    </source>
</evidence>
<comment type="subcellular location">
    <subcellularLocation>
        <location evidence="1">Cell membrane</location>
        <topology evidence="1">Multi-pass membrane protein</topology>
    </subcellularLocation>
</comment>
<evidence type="ECO:0000256" key="20">
    <source>
        <dbReference type="ARBA" id="ARBA00049902"/>
    </source>
</evidence>